<organism evidence="2 3">
    <name type="scientific">Lentihominibacter hominis</name>
    <dbReference type="NCBI Taxonomy" id="2763645"/>
    <lineage>
        <taxon>Bacteria</taxon>
        <taxon>Bacillati</taxon>
        <taxon>Bacillota</taxon>
        <taxon>Clostridia</taxon>
        <taxon>Peptostreptococcales</taxon>
        <taxon>Anaerovoracaceae</taxon>
        <taxon>Lentihominibacter</taxon>
    </lineage>
</organism>
<dbReference type="NCBIfam" id="NF003163">
    <property type="entry name" value="PRK04143.1"/>
    <property type="match status" value="1"/>
</dbReference>
<dbReference type="RefSeq" id="WP_177268849.1">
    <property type="nucleotide sequence ID" value="NZ_JACRTA010000002.1"/>
</dbReference>
<keyword evidence="3" id="KW-1185">Reference proteome</keyword>
<dbReference type="InterPro" id="IPR002589">
    <property type="entry name" value="Macro_dom"/>
</dbReference>
<protein>
    <submittedName>
        <fullName evidence="2">Protein-ADP-ribose hydrolase</fullName>
    </submittedName>
</protein>
<evidence type="ECO:0000259" key="1">
    <source>
        <dbReference type="PROSITE" id="PS51154"/>
    </source>
</evidence>
<dbReference type="PROSITE" id="PS51154">
    <property type="entry name" value="MACRO"/>
    <property type="match status" value="1"/>
</dbReference>
<dbReference type="GO" id="GO:0016787">
    <property type="term" value="F:hydrolase activity"/>
    <property type="evidence" value="ECO:0007669"/>
    <property type="project" value="UniProtKB-KW"/>
</dbReference>
<dbReference type="PANTHER" id="PTHR11106:SF27">
    <property type="entry name" value="MACRO DOMAIN-CONTAINING PROTEIN"/>
    <property type="match status" value="1"/>
</dbReference>
<dbReference type="EMBL" id="JACRTA010000002">
    <property type="protein sequence ID" value="MBC8568556.1"/>
    <property type="molecule type" value="Genomic_DNA"/>
</dbReference>
<dbReference type="Pfam" id="PF01661">
    <property type="entry name" value="Macro"/>
    <property type="match status" value="1"/>
</dbReference>
<dbReference type="Proteomes" id="UP000610862">
    <property type="component" value="Unassembled WGS sequence"/>
</dbReference>
<dbReference type="Gene3D" id="3.40.220.10">
    <property type="entry name" value="Leucine Aminopeptidase, subunit E, domain 1"/>
    <property type="match status" value="1"/>
</dbReference>
<reference evidence="2" key="1">
    <citation type="submission" date="2020-08" db="EMBL/GenBank/DDBJ databases">
        <title>Genome public.</title>
        <authorList>
            <person name="Liu C."/>
            <person name="Sun Q."/>
        </authorList>
    </citation>
    <scope>NUCLEOTIDE SEQUENCE</scope>
    <source>
        <strain evidence="2">NSJ-24</strain>
    </source>
</reference>
<dbReference type="InterPro" id="IPR043472">
    <property type="entry name" value="Macro_dom-like"/>
</dbReference>
<evidence type="ECO:0000313" key="2">
    <source>
        <dbReference type="EMBL" id="MBC8568556.1"/>
    </source>
</evidence>
<name>A0A926EAQ3_9FIRM</name>
<dbReference type="SUPFAM" id="SSF52949">
    <property type="entry name" value="Macro domain-like"/>
    <property type="match status" value="1"/>
</dbReference>
<dbReference type="PANTHER" id="PTHR11106">
    <property type="entry name" value="GANGLIOSIDE INDUCED DIFFERENTIATION ASSOCIATED PROTEIN 2-RELATED"/>
    <property type="match status" value="1"/>
</dbReference>
<keyword evidence="2" id="KW-0378">Hydrolase</keyword>
<proteinExistence type="predicted"/>
<gene>
    <name evidence="2" type="ORF">H8692_07290</name>
</gene>
<comment type="caution">
    <text evidence="2">The sequence shown here is derived from an EMBL/GenBank/DDBJ whole genome shotgun (WGS) entry which is preliminary data.</text>
</comment>
<feature type="domain" description="Macro" evidence="1">
    <location>
        <begin position="80"/>
        <end position="267"/>
    </location>
</feature>
<sequence>MTHDEKRLFLIKALLAESMKYPDMEVSDEAYFQDKLLRGLMNVRLPKPVSTEFIKIQDQYLSEKVRLKGVVSAEKILSVRDEFESILPSADRISLWKGDITRLDADAIVNAANTTMLGCFIPCHGCVDNIIHSISGVQLRLACNEMMKGHKEPVGSARLTSAFNLPSKYVLHTVGPVVSGELTKKQCHQLSSCYSSCLELAAKNQLKSVAFCCISTGEFLFPRAKAAEIAIKTVTDFLKKSTEIKKVIFNVFKEEDYDIYRGIICNG</sequence>
<dbReference type="AlphaFoldDB" id="A0A926EAQ3"/>
<accession>A0A926EAQ3</accession>
<evidence type="ECO:0000313" key="3">
    <source>
        <dbReference type="Proteomes" id="UP000610862"/>
    </source>
</evidence>
<dbReference type="CDD" id="cd02908">
    <property type="entry name" value="Macro_OAADPr_deacetylase"/>
    <property type="match status" value="1"/>
</dbReference>
<dbReference type="SMART" id="SM00506">
    <property type="entry name" value="A1pp"/>
    <property type="match status" value="1"/>
</dbReference>